<dbReference type="KEGG" id="eiv:EIN_093420"/>
<dbReference type="AlphaFoldDB" id="A0A0A1TZV9"/>
<accession>A0A0A1TZV9</accession>
<dbReference type="EMBL" id="KB206860">
    <property type="protein sequence ID" value="ELP87185.1"/>
    <property type="molecule type" value="Genomic_DNA"/>
</dbReference>
<reference evidence="1 2" key="1">
    <citation type="submission" date="2012-10" db="EMBL/GenBank/DDBJ databases">
        <authorList>
            <person name="Zafar N."/>
            <person name="Inman J."/>
            <person name="Hall N."/>
            <person name="Lorenzi H."/>
            <person name="Caler E."/>
        </authorList>
    </citation>
    <scope>NUCLEOTIDE SEQUENCE [LARGE SCALE GENOMIC DNA]</scope>
    <source>
        <strain evidence="1 2">IP1</strain>
    </source>
</reference>
<proteinExistence type="predicted"/>
<sequence length="262" mass="30557">MAYLQNVIALSQVIPCPCELCRRGFRANQKMTWNLLLRVIFTSLHSLDPTKEYFSLVNDIYTFVHSHYAFFFHLKQFQHRESVWKKAMVDALSHSKTFKTGFPVFGLNGFWKMVEHNNPWTSEEVKEEKNESAIDMKFIHNAEELQRQKIQRNGTSPSLINMCYPLLHPTSTPFRTSATQHLNLQLTKEEIPLLNQILLNNAKRTTLQNNEIEMKKEDKSESKTKKECDDISSSFVVKLSHCDEVGDDDNQGFNTFYNEQNN</sequence>
<evidence type="ECO:0000313" key="1">
    <source>
        <dbReference type="EMBL" id="ELP87185.1"/>
    </source>
</evidence>
<dbReference type="OrthoDB" id="20747at2759"/>
<dbReference type="RefSeq" id="XP_004253956.1">
    <property type="nucleotide sequence ID" value="XM_004253908.1"/>
</dbReference>
<dbReference type="VEuPathDB" id="AmoebaDB:EIN_093420"/>
<name>A0A0A1TZV9_ENTIV</name>
<evidence type="ECO:0000313" key="2">
    <source>
        <dbReference type="Proteomes" id="UP000014680"/>
    </source>
</evidence>
<gene>
    <name evidence="1" type="ORF">EIN_093420</name>
</gene>
<organism evidence="1 2">
    <name type="scientific">Entamoeba invadens IP1</name>
    <dbReference type="NCBI Taxonomy" id="370355"/>
    <lineage>
        <taxon>Eukaryota</taxon>
        <taxon>Amoebozoa</taxon>
        <taxon>Evosea</taxon>
        <taxon>Archamoebae</taxon>
        <taxon>Mastigamoebida</taxon>
        <taxon>Entamoebidae</taxon>
        <taxon>Entamoeba</taxon>
    </lineage>
</organism>
<dbReference type="GeneID" id="14886512"/>
<protein>
    <submittedName>
        <fullName evidence="1">Uncharacterized protein</fullName>
    </submittedName>
</protein>
<keyword evidence="2" id="KW-1185">Reference proteome</keyword>
<dbReference type="Proteomes" id="UP000014680">
    <property type="component" value="Unassembled WGS sequence"/>
</dbReference>